<dbReference type="InterPro" id="IPR006103">
    <property type="entry name" value="Glyco_hydro_2_cat"/>
</dbReference>
<dbReference type="InterPro" id="IPR036156">
    <property type="entry name" value="Beta-gal/glucu_dom_sf"/>
</dbReference>
<dbReference type="PANTHER" id="PTHR42732:SF3">
    <property type="entry name" value="HYDROLASE"/>
    <property type="match status" value="1"/>
</dbReference>
<evidence type="ECO:0000256" key="2">
    <source>
        <dbReference type="ARBA" id="ARBA00022801"/>
    </source>
</evidence>
<evidence type="ECO:0000256" key="3">
    <source>
        <dbReference type="ARBA" id="ARBA00023295"/>
    </source>
</evidence>
<organism evidence="7 8">
    <name type="scientific">Paenibacillus ginsengarvi</name>
    <dbReference type="NCBI Taxonomy" id="400777"/>
    <lineage>
        <taxon>Bacteria</taxon>
        <taxon>Bacillati</taxon>
        <taxon>Bacillota</taxon>
        <taxon>Bacilli</taxon>
        <taxon>Bacillales</taxon>
        <taxon>Paenibacillaceae</taxon>
        <taxon>Paenibacillus</taxon>
    </lineage>
</organism>
<feature type="domain" description="Glycoside hydrolase family 2 catalytic" evidence="5">
    <location>
        <begin position="327"/>
        <end position="580"/>
    </location>
</feature>
<evidence type="ECO:0000259" key="5">
    <source>
        <dbReference type="Pfam" id="PF02836"/>
    </source>
</evidence>
<name>A0A3B0AVU9_9BACL</name>
<dbReference type="InterPro" id="IPR006102">
    <property type="entry name" value="Ig-like_GH2"/>
</dbReference>
<dbReference type="AlphaFoldDB" id="A0A3B0AVU9"/>
<protein>
    <submittedName>
        <fullName evidence="7">Glycoside hydrolase family 2</fullName>
    </submittedName>
</protein>
<reference evidence="7 8" key="1">
    <citation type="journal article" date="2007" name="Int. J. Syst. Evol. Microbiol.">
        <title>Paenibacillus ginsengarvi sp. nov., isolated from soil from ginseng cultivation.</title>
        <authorList>
            <person name="Yoon M.H."/>
            <person name="Ten L.N."/>
            <person name="Im W.T."/>
        </authorList>
    </citation>
    <scope>NUCLEOTIDE SEQUENCE [LARGE SCALE GENOMIC DNA]</scope>
    <source>
        <strain evidence="7 8">KCTC 13059</strain>
    </source>
</reference>
<dbReference type="InterPro" id="IPR013783">
    <property type="entry name" value="Ig-like_fold"/>
</dbReference>
<keyword evidence="8" id="KW-1185">Reference proteome</keyword>
<evidence type="ECO:0000313" key="7">
    <source>
        <dbReference type="EMBL" id="RKN64429.1"/>
    </source>
</evidence>
<dbReference type="InterPro" id="IPR006104">
    <property type="entry name" value="Glyco_hydro_2_N"/>
</dbReference>
<dbReference type="SUPFAM" id="SSF49785">
    <property type="entry name" value="Galactose-binding domain-like"/>
    <property type="match status" value="1"/>
</dbReference>
<evidence type="ECO:0000259" key="6">
    <source>
        <dbReference type="Pfam" id="PF02837"/>
    </source>
</evidence>
<keyword evidence="3" id="KW-0326">Glycosidase</keyword>
<dbReference type="Pfam" id="PF00703">
    <property type="entry name" value="Glyco_hydro_2"/>
    <property type="match status" value="1"/>
</dbReference>
<evidence type="ECO:0000313" key="8">
    <source>
        <dbReference type="Proteomes" id="UP000282311"/>
    </source>
</evidence>
<dbReference type="OrthoDB" id="9762066at2"/>
<dbReference type="InterPro" id="IPR008979">
    <property type="entry name" value="Galactose-bd-like_sf"/>
</dbReference>
<dbReference type="EMBL" id="RBAH01000042">
    <property type="protein sequence ID" value="RKN64429.1"/>
    <property type="molecule type" value="Genomic_DNA"/>
</dbReference>
<gene>
    <name evidence="7" type="ORF">D7M11_33765</name>
</gene>
<dbReference type="Gene3D" id="2.60.40.10">
    <property type="entry name" value="Immunoglobulins"/>
    <property type="match status" value="1"/>
</dbReference>
<dbReference type="PANTHER" id="PTHR42732">
    <property type="entry name" value="BETA-GALACTOSIDASE"/>
    <property type="match status" value="1"/>
</dbReference>
<comment type="caution">
    <text evidence="7">The sequence shown here is derived from an EMBL/GenBank/DDBJ whole genome shotgun (WGS) entry which is preliminary data.</text>
</comment>
<evidence type="ECO:0000256" key="1">
    <source>
        <dbReference type="ARBA" id="ARBA00007401"/>
    </source>
</evidence>
<dbReference type="GO" id="GO:0004553">
    <property type="term" value="F:hydrolase activity, hydrolyzing O-glycosyl compounds"/>
    <property type="evidence" value="ECO:0007669"/>
    <property type="project" value="InterPro"/>
</dbReference>
<dbReference type="Pfam" id="PF02836">
    <property type="entry name" value="Glyco_hydro_2_C"/>
    <property type="match status" value="1"/>
</dbReference>
<accession>A0A3B0AVU9</accession>
<dbReference type="RefSeq" id="WP_120751682.1">
    <property type="nucleotide sequence ID" value="NZ_RBAH01000042.1"/>
</dbReference>
<dbReference type="InterPro" id="IPR051913">
    <property type="entry name" value="GH2_Domain-Containing"/>
</dbReference>
<evidence type="ECO:0000259" key="4">
    <source>
        <dbReference type="Pfam" id="PF00703"/>
    </source>
</evidence>
<dbReference type="Proteomes" id="UP000282311">
    <property type="component" value="Unassembled WGS sequence"/>
</dbReference>
<sequence>MPQETLRPEYPRPQLVREQWLNLNGTWEFEFDDERMGDEEQWGAGTKAFSRQIQVPFAYQSKLSGIGETAFHDLVWYRRIFPIPADWAGQTILLHFGAVDYEATVWVNGRQVAFHEGGHTPFQADITSALRQGDNTLVVRAEDFSRDVTLPRGKQYWKEDSASIFYTRTTGIWQTVWIEPVNKLHIRKLKFKPDIDNNEIHIRTFLNQAPLGCKAEVRIDIRFNDEYFTSATFSIRHAEEAITIGLHDFNDHGLGRWWTPHKPNLYDATITLLIDGQAADTLDSYFGMRKISVEAGKVMLNNRVYFMRLILDQGYFPDGILTAPSDESLKRDIELAKSMGFNGARKHQKIEDPRFLYWADKLGYLVWGEMANAYSYSEEYVRKVTQEWQEAIERDYNHPSVVVWVPLNESWGVPNILVDKRQQQHALAMYHMTKSLDDTRLVVSNDGWENMSTDLVTIHDYAWKRSNLEERYATLERTLGPKPHRREVLVGGTVYEGQPILVTEFGGIAFKKSEWEGWGYSGAENEEDFLKKLADVVEPFLQSQHVQGICYTQLTDVEQEINGLLTYDRVPKAPLDQIKKIVSGPVKYL</sequence>
<keyword evidence="2 7" id="KW-0378">Hydrolase</keyword>
<feature type="domain" description="Glycoside hydrolase family 2 immunoglobulin-like beta-sandwich" evidence="4">
    <location>
        <begin position="185"/>
        <end position="289"/>
    </location>
</feature>
<feature type="domain" description="Glycosyl hydrolases family 2 sugar binding" evidence="6">
    <location>
        <begin position="22"/>
        <end position="145"/>
    </location>
</feature>
<dbReference type="Gene3D" id="3.20.20.80">
    <property type="entry name" value="Glycosidases"/>
    <property type="match status" value="1"/>
</dbReference>
<dbReference type="InterPro" id="IPR017853">
    <property type="entry name" value="GH"/>
</dbReference>
<proteinExistence type="inferred from homology"/>
<dbReference type="Gene3D" id="2.60.120.260">
    <property type="entry name" value="Galactose-binding domain-like"/>
    <property type="match status" value="1"/>
</dbReference>
<dbReference type="SUPFAM" id="SSF49303">
    <property type="entry name" value="beta-Galactosidase/glucuronidase domain"/>
    <property type="match status" value="1"/>
</dbReference>
<comment type="similarity">
    <text evidence="1">Belongs to the glycosyl hydrolase 2 family.</text>
</comment>
<dbReference type="Pfam" id="PF02837">
    <property type="entry name" value="Glyco_hydro_2_N"/>
    <property type="match status" value="1"/>
</dbReference>
<dbReference type="SUPFAM" id="SSF51445">
    <property type="entry name" value="(Trans)glycosidases"/>
    <property type="match status" value="1"/>
</dbReference>
<dbReference type="GO" id="GO:0005975">
    <property type="term" value="P:carbohydrate metabolic process"/>
    <property type="evidence" value="ECO:0007669"/>
    <property type="project" value="InterPro"/>
</dbReference>